<sequence>MLAAAQISSFIFFLSIATFHSLSRATPTNSTDPILYEILPFIRVYRNGTIQRFIGQDYAPPSPITPDPGGVLSKDVNVSEKLGLSARIYLPPRKPHRSGKLPLVIYYHGGGFVTESAFSPSYHRHLSLLAARAGVLALSVNYRLAPENPLPAAYEDSWLALKWSLNSTEPWLAKFADFRRVYLGGDSAGANIAHHMAIRVGSEDPGFKISGMFLNCPYFLGKRAIGNESAYPYLKTQMQKLWIYAYPNNGLGLDNPLVNPDKDPNLAKLGCGRVAVFVAGNDGLRFRGRNYVASLEKSGWKGKVKVVEFKGEDHVFNLGKPDSPNALLMLKLLAYFLNGRWI</sequence>
<feature type="chain" id="PRO_5022978557" evidence="2">
    <location>
        <begin position="26"/>
        <end position="342"/>
    </location>
</feature>
<dbReference type="SUPFAM" id="SSF53474">
    <property type="entry name" value="alpha/beta-Hydrolases"/>
    <property type="match status" value="1"/>
</dbReference>
<proteinExistence type="inferred from homology"/>
<dbReference type="Proteomes" id="UP000325081">
    <property type="component" value="Unassembled WGS sequence"/>
</dbReference>
<name>A0A5A7QY06_STRAF</name>
<comment type="caution">
    <text evidence="4">The sequence shown here is derived from an EMBL/GenBank/DDBJ whole genome shotgun (WGS) entry which is preliminary data.</text>
</comment>
<dbReference type="GO" id="GO:0016787">
    <property type="term" value="F:hydrolase activity"/>
    <property type="evidence" value="ECO:0007669"/>
    <property type="project" value="UniProtKB-KW"/>
</dbReference>
<dbReference type="InterPro" id="IPR029058">
    <property type="entry name" value="AB_hydrolase_fold"/>
</dbReference>
<dbReference type="Pfam" id="PF07859">
    <property type="entry name" value="Abhydrolase_3"/>
    <property type="match status" value="1"/>
</dbReference>
<evidence type="ECO:0000256" key="2">
    <source>
        <dbReference type="SAM" id="SignalP"/>
    </source>
</evidence>
<dbReference type="InterPro" id="IPR013094">
    <property type="entry name" value="AB_hydrolase_3"/>
</dbReference>
<keyword evidence="2" id="KW-0732">Signal</keyword>
<dbReference type="Gene3D" id="3.40.50.1820">
    <property type="entry name" value="alpha/beta hydrolase"/>
    <property type="match status" value="1"/>
</dbReference>
<protein>
    <submittedName>
        <fullName evidence="4">Alpha/beta-Hydrolases superfamily protein</fullName>
    </submittedName>
</protein>
<accession>A0A5A7QY06</accession>
<dbReference type="OrthoDB" id="408631at2759"/>
<dbReference type="InterPro" id="IPR050466">
    <property type="entry name" value="Carboxylest/Gibb_receptor"/>
</dbReference>
<dbReference type="EMBL" id="BKCP01008848">
    <property type="protein sequence ID" value="GER49876.1"/>
    <property type="molecule type" value="Genomic_DNA"/>
</dbReference>
<dbReference type="PANTHER" id="PTHR23024">
    <property type="entry name" value="ARYLACETAMIDE DEACETYLASE"/>
    <property type="match status" value="1"/>
</dbReference>
<gene>
    <name evidence="4" type="ORF">STAS_27145</name>
</gene>
<dbReference type="AlphaFoldDB" id="A0A5A7QY06"/>
<evidence type="ECO:0000313" key="5">
    <source>
        <dbReference type="Proteomes" id="UP000325081"/>
    </source>
</evidence>
<evidence type="ECO:0000259" key="3">
    <source>
        <dbReference type="Pfam" id="PF07859"/>
    </source>
</evidence>
<keyword evidence="4" id="KW-0378">Hydrolase</keyword>
<keyword evidence="5" id="KW-1185">Reference proteome</keyword>
<comment type="similarity">
    <text evidence="1">Belongs to the 'GDXG' lipolytic enzyme family.</text>
</comment>
<feature type="domain" description="Alpha/beta hydrolase fold-3" evidence="3">
    <location>
        <begin position="104"/>
        <end position="316"/>
    </location>
</feature>
<reference evidence="5" key="1">
    <citation type="journal article" date="2019" name="Curr. Biol.">
        <title>Genome Sequence of Striga asiatica Provides Insight into the Evolution of Plant Parasitism.</title>
        <authorList>
            <person name="Yoshida S."/>
            <person name="Kim S."/>
            <person name="Wafula E.K."/>
            <person name="Tanskanen J."/>
            <person name="Kim Y.M."/>
            <person name="Honaas L."/>
            <person name="Yang Z."/>
            <person name="Spallek T."/>
            <person name="Conn C.E."/>
            <person name="Ichihashi Y."/>
            <person name="Cheong K."/>
            <person name="Cui S."/>
            <person name="Der J.P."/>
            <person name="Gundlach H."/>
            <person name="Jiao Y."/>
            <person name="Hori C."/>
            <person name="Ishida J.K."/>
            <person name="Kasahara H."/>
            <person name="Kiba T."/>
            <person name="Kim M.S."/>
            <person name="Koo N."/>
            <person name="Laohavisit A."/>
            <person name="Lee Y.H."/>
            <person name="Lumba S."/>
            <person name="McCourt P."/>
            <person name="Mortimer J.C."/>
            <person name="Mutuku J.M."/>
            <person name="Nomura T."/>
            <person name="Sasaki-Sekimoto Y."/>
            <person name="Seto Y."/>
            <person name="Wang Y."/>
            <person name="Wakatake T."/>
            <person name="Sakakibara H."/>
            <person name="Demura T."/>
            <person name="Yamaguchi S."/>
            <person name="Yoneyama K."/>
            <person name="Manabe R.I."/>
            <person name="Nelson D.C."/>
            <person name="Schulman A.H."/>
            <person name="Timko M.P."/>
            <person name="dePamphilis C.W."/>
            <person name="Choi D."/>
            <person name="Shirasu K."/>
        </authorList>
    </citation>
    <scope>NUCLEOTIDE SEQUENCE [LARGE SCALE GENOMIC DNA]</scope>
    <source>
        <strain evidence="5">cv. UVA1</strain>
    </source>
</reference>
<organism evidence="4 5">
    <name type="scientific">Striga asiatica</name>
    <name type="common">Asiatic witchweed</name>
    <name type="synonym">Buchnera asiatica</name>
    <dbReference type="NCBI Taxonomy" id="4170"/>
    <lineage>
        <taxon>Eukaryota</taxon>
        <taxon>Viridiplantae</taxon>
        <taxon>Streptophyta</taxon>
        <taxon>Embryophyta</taxon>
        <taxon>Tracheophyta</taxon>
        <taxon>Spermatophyta</taxon>
        <taxon>Magnoliopsida</taxon>
        <taxon>eudicotyledons</taxon>
        <taxon>Gunneridae</taxon>
        <taxon>Pentapetalae</taxon>
        <taxon>asterids</taxon>
        <taxon>lamiids</taxon>
        <taxon>Lamiales</taxon>
        <taxon>Orobanchaceae</taxon>
        <taxon>Buchnereae</taxon>
        <taxon>Striga</taxon>
    </lineage>
</organism>
<feature type="signal peptide" evidence="2">
    <location>
        <begin position="1"/>
        <end position="25"/>
    </location>
</feature>
<dbReference type="PANTHER" id="PTHR23024:SF467">
    <property type="entry name" value="CARBOXYLESTERASE 12-RELATED"/>
    <property type="match status" value="1"/>
</dbReference>
<evidence type="ECO:0000256" key="1">
    <source>
        <dbReference type="ARBA" id="ARBA00010515"/>
    </source>
</evidence>
<evidence type="ECO:0000313" key="4">
    <source>
        <dbReference type="EMBL" id="GER49876.1"/>
    </source>
</evidence>